<gene>
    <name evidence="12" type="primary">PmUG01_13025800</name>
    <name evidence="12" type="ORF">PMUG01_13025800</name>
</gene>
<feature type="compositionally biased region" description="Basic and acidic residues" evidence="9">
    <location>
        <begin position="5218"/>
        <end position="5227"/>
    </location>
</feature>
<feature type="transmembrane region" description="Helical" evidence="10">
    <location>
        <begin position="5645"/>
        <end position="5662"/>
    </location>
</feature>
<feature type="compositionally biased region" description="Low complexity" evidence="9">
    <location>
        <begin position="678"/>
        <end position="687"/>
    </location>
</feature>
<feature type="domain" description="VWFA" evidence="11">
    <location>
        <begin position="7525"/>
        <end position="7729"/>
    </location>
</feature>
<dbReference type="Pfam" id="PF07728">
    <property type="entry name" value="AAA_5"/>
    <property type="match status" value="5"/>
</dbReference>
<evidence type="ECO:0000256" key="3">
    <source>
        <dbReference type="ARBA" id="ARBA00007188"/>
    </source>
</evidence>
<feature type="compositionally biased region" description="Acidic residues" evidence="9">
    <location>
        <begin position="688"/>
        <end position="699"/>
    </location>
</feature>
<organism evidence="12 13">
    <name type="scientific">Plasmodium malariae</name>
    <dbReference type="NCBI Taxonomy" id="5858"/>
    <lineage>
        <taxon>Eukaryota</taxon>
        <taxon>Sar</taxon>
        <taxon>Alveolata</taxon>
        <taxon>Apicomplexa</taxon>
        <taxon>Aconoidasida</taxon>
        <taxon>Haemosporida</taxon>
        <taxon>Plasmodiidae</taxon>
        <taxon>Plasmodium</taxon>
        <taxon>Plasmodium (Plasmodium)</taxon>
    </lineage>
</organism>
<accession>A0A1D3TCL6</accession>
<dbReference type="GO" id="GO:0030687">
    <property type="term" value="C:preribosome, large subunit precursor"/>
    <property type="evidence" value="ECO:0007669"/>
    <property type="project" value="TreeGrafter"/>
</dbReference>
<dbReference type="InterPro" id="IPR011704">
    <property type="entry name" value="ATPase_dyneun-rel_AAA"/>
</dbReference>
<protein>
    <recommendedName>
        <fullName evidence="4">Midasin</fullName>
    </recommendedName>
</protein>
<feature type="region of interest" description="Disordered" evidence="9">
    <location>
        <begin position="7341"/>
        <end position="7362"/>
    </location>
</feature>
<dbReference type="InterPro" id="IPR040848">
    <property type="entry name" value="AAA_lid_7"/>
</dbReference>
<keyword evidence="10" id="KW-1133">Transmembrane helix</keyword>
<dbReference type="Gene3D" id="3.40.50.300">
    <property type="entry name" value="P-loop containing nucleotide triphosphate hydrolases"/>
    <property type="match status" value="8"/>
</dbReference>
<evidence type="ECO:0000256" key="2">
    <source>
        <dbReference type="ARBA" id="ARBA00004642"/>
    </source>
</evidence>
<feature type="region of interest" description="Disordered" evidence="9">
    <location>
        <begin position="4319"/>
        <end position="4387"/>
    </location>
</feature>
<feature type="compositionally biased region" description="Basic and acidic residues" evidence="9">
    <location>
        <begin position="6807"/>
        <end position="6825"/>
    </location>
</feature>
<feature type="region of interest" description="Disordered" evidence="9">
    <location>
        <begin position="1867"/>
        <end position="1902"/>
    </location>
</feature>
<feature type="compositionally biased region" description="Acidic residues" evidence="9">
    <location>
        <begin position="6795"/>
        <end position="6806"/>
    </location>
</feature>
<dbReference type="InterPro" id="IPR041190">
    <property type="entry name" value="Midasin_AAA_lid_5"/>
</dbReference>
<dbReference type="InterPro" id="IPR002035">
    <property type="entry name" value="VWF_A"/>
</dbReference>
<dbReference type="GO" id="GO:0005524">
    <property type="term" value="F:ATP binding"/>
    <property type="evidence" value="ECO:0007669"/>
    <property type="project" value="UniProtKB-KW"/>
</dbReference>
<feature type="region of interest" description="Disordered" evidence="9">
    <location>
        <begin position="3652"/>
        <end position="3694"/>
    </location>
</feature>
<feature type="compositionally biased region" description="Basic and acidic residues" evidence="9">
    <location>
        <begin position="2916"/>
        <end position="2925"/>
    </location>
</feature>
<feature type="compositionally biased region" description="Basic and acidic residues" evidence="9">
    <location>
        <begin position="6632"/>
        <end position="6716"/>
    </location>
</feature>
<feature type="compositionally biased region" description="Basic and acidic residues" evidence="9">
    <location>
        <begin position="6848"/>
        <end position="6887"/>
    </location>
</feature>
<dbReference type="InterPro" id="IPR027417">
    <property type="entry name" value="P-loop_NTPase"/>
</dbReference>
<evidence type="ECO:0000256" key="9">
    <source>
        <dbReference type="SAM" id="MobiDB-lite"/>
    </source>
</evidence>
<dbReference type="OrthoDB" id="5186at2759"/>
<feature type="compositionally biased region" description="Low complexity" evidence="9">
    <location>
        <begin position="3664"/>
        <end position="3694"/>
    </location>
</feature>
<feature type="transmembrane region" description="Helical" evidence="10">
    <location>
        <begin position="5674"/>
        <end position="5691"/>
    </location>
</feature>
<feature type="compositionally biased region" description="Acidic residues" evidence="9">
    <location>
        <begin position="6992"/>
        <end position="7002"/>
    </location>
</feature>
<feature type="compositionally biased region" description="Polar residues" evidence="9">
    <location>
        <begin position="5228"/>
        <end position="5241"/>
    </location>
</feature>
<evidence type="ECO:0000256" key="4">
    <source>
        <dbReference type="ARBA" id="ARBA00017143"/>
    </source>
</evidence>
<dbReference type="RefSeq" id="XP_028863644.1">
    <property type="nucleotide sequence ID" value="XM_029007234.1"/>
</dbReference>
<dbReference type="InterPro" id="IPR003593">
    <property type="entry name" value="AAA+_ATPase"/>
</dbReference>
<evidence type="ECO:0000256" key="10">
    <source>
        <dbReference type="SAM" id="Phobius"/>
    </source>
</evidence>
<dbReference type="PROSITE" id="PS50234">
    <property type="entry name" value="VWFA"/>
    <property type="match status" value="1"/>
</dbReference>
<keyword evidence="10" id="KW-0472">Membrane</keyword>
<feature type="region of interest" description="Disordered" evidence="9">
    <location>
        <begin position="2902"/>
        <end position="2929"/>
    </location>
</feature>
<dbReference type="GO" id="GO:0000055">
    <property type="term" value="P:ribosomal large subunit export from nucleus"/>
    <property type="evidence" value="ECO:0007669"/>
    <property type="project" value="TreeGrafter"/>
</dbReference>
<keyword evidence="13" id="KW-1185">Reference proteome</keyword>
<keyword evidence="8" id="KW-0539">Nucleus</keyword>
<keyword evidence="10" id="KW-0812">Transmembrane</keyword>
<dbReference type="GO" id="GO:0016887">
    <property type="term" value="F:ATP hydrolysis activity"/>
    <property type="evidence" value="ECO:0007669"/>
    <property type="project" value="InterPro"/>
</dbReference>
<dbReference type="GO" id="GO:0000027">
    <property type="term" value="P:ribosomal large subunit assembly"/>
    <property type="evidence" value="ECO:0007669"/>
    <property type="project" value="TreeGrafter"/>
</dbReference>
<evidence type="ECO:0000313" key="13">
    <source>
        <dbReference type="Proteomes" id="UP000219813"/>
    </source>
</evidence>
<dbReference type="Proteomes" id="UP000219813">
    <property type="component" value="Chromosome 13"/>
</dbReference>
<evidence type="ECO:0000259" key="11">
    <source>
        <dbReference type="PROSITE" id="PS50234"/>
    </source>
</evidence>
<dbReference type="SMART" id="SM00382">
    <property type="entry name" value="AAA"/>
    <property type="match status" value="5"/>
</dbReference>
<feature type="compositionally biased region" description="Low complexity" evidence="9">
    <location>
        <begin position="4332"/>
        <end position="4387"/>
    </location>
</feature>
<dbReference type="OMA" id="SECTDIY"/>
<feature type="compositionally biased region" description="Basic and acidic residues" evidence="9">
    <location>
        <begin position="5580"/>
        <end position="5604"/>
    </location>
</feature>
<evidence type="ECO:0000256" key="7">
    <source>
        <dbReference type="ARBA" id="ARBA00023186"/>
    </source>
</evidence>
<feature type="compositionally biased region" description="Low complexity" evidence="9">
    <location>
        <begin position="7318"/>
        <end position="7327"/>
    </location>
</feature>
<dbReference type="GeneID" id="39870969"/>
<dbReference type="Pfam" id="PF17867">
    <property type="entry name" value="AAA_lid_7"/>
    <property type="match status" value="1"/>
</dbReference>
<feature type="region of interest" description="Disordered" evidence="9">
    <location>
        <begin position="7256"/>
        <end position="7283"/>
    </location>
</feature>
<keyword evidence="5" id="KW-0547">Nucleotide-binding</keyword>
<feature type="compositionally biased region" description="Basic and acidic residues" evidence="9">
    <location>
        <begin position="7261"/>
        <end position="7280"/>
    </location>
</feature>
<dbReference type="EMBL" id="LT594634">
    <property type="protein sequence ID" value="SCP02611.1"/>
    <property type="molecule type" value="Genomic_DNA"/>
</dbReference>
<feature type="compositionally biased region" description="Basic and acidic residues" evidence="9">
    <location>
        <begin position="6545"/>
        <end position="6577"/>
    </location>
</feature>
<feature type="compositionally biased region" description="Basic and acidic residues" evidence="9">
    <location>
        <begin position="6521"/>
        <end position="6536"/>
    </location>
</feature>
<feature type="region of interest" description="Disordered" evidence="9">
    <location>
        <begin position="7182"/>
        <end position="7205"/>
    </location>
</feature>
<dbReference type="PANTHER" id="PTHR48103">
    <property type="entry name" value="MIDASIN-RELATED"/>
    <property type="match status" value="1"/>
</dbReference>
<feature type="region of interest" description="Disordered" evidence="9">
    <location>
        <begin position="5206"/>
        <end position="5260"/>
    </location>
</feature>
<dbReference type="SUPFAM" id="SSF52540">
    <property type="entry name" value="P-loop containing nucleoside triphosphate hydrolases"/>
    <property type="match status" value="6"/>
</dbReference>
<feature type="region of interest" description="Disordered" evidence="9">
    <location>
        <begin position="6521"/>
        <end position="6590"/>
    </location>
</feature>
<dbReference type="KEGG" id="pmal:PMUG01_13025800"/>
<evidence type="ECO:0000256" key="6">
    <source>
        <dbReference type="ARBA" id="ARBA00022840"/>
    </source>
</evidence>
<feature type="region of interest" description="Disordered" evidence="9">
    <location>
        <begin position="6618"/>
        <end position="7070"/>
    </location>
</feature>
<keyword evidence="6" id="KW-0067">ATP-binding</keyword>
<feature type="compositionally biased region" description="Acidic residues" evidence="9">
    <location>
        <begin position="7306"/>
        <end position="7317"/>
    </location>
</feature>
<dbReference type="GO" id="GO:0005654">
    <property type="term" value="C:nucleoplasm"/>
    <property type="evidence" value="ECO:0007669"/>
    <property type="project" value="UniProtKB-SubCell"/>
</dbReference>
<feature type="compositionally biased region" description="Basic and acidic residues" evidence="9">
    <location>
        <begin position="7003"/>
        <end position="7070"/>
    </location>
</feature>
<feature type="compositionally biased region" description="Polar residues" evidence="9">
    <location>
        <begin position="5792"/>
        <end position="5812"/>
    </location>
</feature>
<evidence type="ECO:0000256" key="1">
    <source>
        <dbReference type="ARBA" id="ARBA00004604"/>
    </source>
</evidence>
<feature type="compositionally biased region" description="Basic and acidic residues" evidence="9">
    <location>
        <begin position="1250"/>
        <end position="1264"/>
    </location>
</feature>
<dbReference type="InterPro" id="IPR025662">
    <property type="entry name" value="Sigma_54_int_dom_ATP-bd_1"/>
</dbReference>
<dbReference type="PROSITE" id="PS00675">
    <property type="entry name" value="SIGMA54_INTERACT_1"/>
    <property type="match status" value="1"/>
</dbReference>
<feature type="compositionally biased region" description="Acidic residues" evidence="9">
    <location>
        <begin position="1893"/>
        <end position="1902"/>
    </location>
</feature>
<keyword evidence="7" id="KW-0143">Chaperone</keyword>
<feature type="region of interest" description="Disordered" evidence="9">
    <location>
        <begin position="1245"/>
        <end position="1267"/>
    </location>
</feature>
<dbReference type="InterPro" id="IPR036465">
    <property type="entry name" value="vWFA_dom_sf"/>
</dbReference>
<dbReference type="VEuPathDB" id="PlasmoDB:PmUG01_13025800"/>
<evidence type="ECO:0000256" key="8">
    <source>
        <dbReference type="ARBA" id="ARBA00023242"/>
    </source>
</evidence>
<dbReference type="SUPFAM" id="SSF53300">
    <property type="entry name" value="vWA-like"/>
    <property type="match status" value="1"/>
</dbReference>
<feature type="compositionally biased region" description="Low complexity" evidence="9">
    <location>
        <begin position="708"/>
        <end position="718"/>
    </location>
</feature>
<comment type="subcellular location">
    <subcellularLocation>
        <location evidence="1">Nucleus</location>
        <location evidence="1">Nucleolus</location>
    </subcellularLocation>
    <subcellularLocation>
        <location evidence="2">Nucleus</location>
        <location evidence="2">Nucleoplasm</location>
    </subcellularLocation>
</comment>
<evidence type="ECO:0000313" key="12">
    <source>
        <dbReference type="EMBL" id="SCP02611.1"/>
    </source>
</evidence>
<feature type="region of interest" description="Disordered" evidence="9">
    <location>
        <begin position="5573"/>
        <end position="5607"/>
    </location>
</feature>
<comment type="similarity">
    <text evidence="3">Belongs to the midasin family.</text>
</comment>
<feature type="compositionally biased region" description="Low complexity" evidence="9">
    <location>
        <begin position="6752"/>
        <end position="6790"/>
    </location>
</feature>
<reference evidence="12 13" key="1">
    <citation type="submission" date="2016-06" db="EMBL/GenBank/DDBJ databases">
        <authorList>
            <consortium name="Pathogen Informatics"/>
        </authorList>
    </citation>
    <scope>NUCLEOTIDE SEQUENCE [LARGE SCALE GENOMIC DNA]</scope>
</reference>
<dbReference type="Pfam" id="PF17865">
    <property type="entry name" value="AAA_lid_5"/>
    <property type="match status" value="1"/>
</dbReference>
<sequence length="7740" mass="913579">MKNTESKTILMWCTEIISEIRKRKNQRMCKKKKKKFCSELNEIEQLIIKRKIRRRSTLSQCKYVKYIYKNCCILSKYFHYKLYSTQFNKKKIVTLNKSLYFGNTNNGIIPNQEKPNKRKICIDTTMVTSAENNKTNGTTKCIILRHSHAFENKQKRDLMITQTIILTLFEPSLLKISLKFFNFLMISIINQIFQEILFLSTYNFSIVEQKHSKRTHDVSNDERSGKLRRAHNIEVTEAEKNVENFKNSYRKIPPELPIFNLIKKFRVDIEIYFCMICMNSILFSKELFYKNSIDYFFKDVLPNSLQCYNYFKGVVIKYVKERNDHACKWGIYHIYCSKILLIYYYLSTNNILEKMYLNLLPEILNCKKKKNPFFESLIYLIYLNYYGINRNVSVRRRSISFEHNRLCYMLEENGRNKKNYQKCAYKVKNENKNNSAIRSDEKKCSTFYKCSINRKMKQRSTYNIYDTLLRYNYNVQDLNYLYIEKFHNNIEENNIIKFYVHAESVLYPIFRLKSRKNINSLKTGSNFIITERLKRLIKELIINVYNKKPTILIGNQGSGKTSLIKYIFEKLYQNEDQKEENIISLYLDDVSDSKSILGLWESNEKCFEFKYGILAKAMKSGNWVVFENINNISNSVIEKLHELTSKGHIYLSEKGEYIYPHKNFRLFSTITVNSDNYNNSESISNEENTVDEGNTEMDEVNGTREGSHISSGSSSGSSCDEKWARSNHLNYSNRDIGEVIRMNYRPNNLTNLFNKWHSVYIGNYSRREIKEILFKKLKSSVHDNYKNVLLKCYSIMKTSLQKYHILRNINLHDLIKIVKRINKKKIFMYESEKMKIFLFQICKSILISHIPNIHLRSIFFTKLVNIFELNEKDVMTNIKSYSLDRYIDEFNESLENNYPKVVFNYEKISNYSFILTSVHKSILYEIIEGVYNKESILLIGDTGVGKTALVDYISKIFETKLHVFVFSEQSEASDLIGNYYPFNISVKTNELFEEFKKLNHKISCYIHEKELDVFYIKLSIILSEKKFLTFLNTCYNYVKCVITNFKNNTKLFDMKIIKKCKTFQRNCKNIINFWCTNNCNLNKGRMNKIKNHYALNYNFEKFFKKCENHVEGEKICYKDNDEACNLDDKAEREKGKNNKDPVTCIVEEEECSQNANELIFKFHDGILIDCIKNGHWILLDEINLAQTEILQRLQGLMDLSNKHFEVVEKGNEQIKIHKNFRLFACMNPPIIPSMKKKKTEKNMAESGNANRDRGISGRGIHDKGSNSYNNDSSIDADMIDNVNIDLYNSTISSGKRELPPIIRNKFTEIFVDEILEYEDIEMIVKHLLKEITCDTVLIKNITNCYLEIKKESLKNMNSQDNKPISFSTRNLVRAINYAVHVHKRKFKPLSLYVAVYHGFICNFLSCVNLYNQKIIENIFNKYFKYPKQNKAQNCNNDVMHIEKNGIINYTILENYYLYKWYNKKKGIEESSASTHSASTTICSNSRSSNSSNNKGNNNNNSNKNKGNNNSNSTKYKSNCNSNNSSNVVIRNTNEMEKYACIENSWILCGNEEVDLKSILSNFIITKNVKENIKKLALCLSGIKTPILLEGNTSVGKTSLVKFFADITGHKFIRINNHMNTDINEYYGQFVNDKNNGNLIFEEGIFVKAVRNGYWVVLDELNLAPSEVLESLNRILDDNKEIYIPELKCYVKAHKDFMLFATQNPANSNKYIGRKELSKAFRSRFIEFYINDFEVEELEIILHRRCAISPNISKKMIQVFTELRNVKSNYNYFNDNLMTLRDLIKWGNRYPNTNTEACLHGYYIIAEKLRNEKDKQTVKDILSKNFLKKEEELIVNYENDQDVKNLKDIFFKKISSINNLQNVQSKSLSEDNRMARGTHSSLGLRSGDQGKNDDQEEENDESSICEKPYKYDEYLKCDNLKRFEYLKNIHFGKNMSRIICLLLKCFKNKESALLIGETGCGKTTCCELLSFVKNIKLNVLNCNESTDVYDIIGSLKLVQNKKEDYEKLKKNCIELYNEITQNYQDQFASMFLSGIIHEKITDIKKEDFLIFNLYLQKRYNLNENIKRKLIKMERSINNLKSVFTWFDGILVSSLKKGDIFLMDEISLVESSVLERFNSVLEYDRTLLLTEKGGKNIKNLKAHDNFSFIGTMNPCGDFGKKEISQTLKNRFTEIFVETCSYKSEDFYFLIMKQLNFTEKKKKIYIKQHIARCLCSLFQQITENRALSLSSLSSSSSSLRFTLSNRDAIKWTTFMNIYINNKKQLYIKKKKDKTIEISTNKLKAYCIRSYYHSGCLILIDGNEDMKSKQILQNILMKNLEDLCTSFKYKLHGKKKKKKCMNFFRETYNFIFKKKYLRINDLRVIFKKRLRYDLNELSQSSNFVFKTPNIKKNLFKIIRAMQLNNSILLEGSPGVGKTCIINILAKLTNNKLIRINLSECTDIYDFIGSYFPIKEKSSKQLRCGVQGEEVEEEQYDKAQTEQREKAKTAVEKKAKFAYFWKDGKLIECMKKGYWILIDEINLANQQTLEGINSILDHRKEIFIPETNEIVKCHENFRLFCCQNPYKEGGGRKGLPKSFLNRFSKIYFEELNEEDYLCIVQSLYGNFISSDIIKKIVKIIFVIKKINVLLNESECWVWNLRDILRICKFMKYYSASSNFVMICEMLICSRLTCTEDRTIVRSVIANIYSGNDDFVNQLSEVTTRDNLINSLNCSNRNSNGNGNTNNGSNDRSYNSCNAATYASDNYNFLCSAFSEISDHVMSCFSPDKRNSLITKGSHKNTNASLCSNFTLSLHILAKDEKILHECLYAIELNIPILLNGQNNCGKSSFVYKLSSIFQKKLFEFSLTNDVDTFDLFGCYEHNSRNNAIKNFEKKIYKLNKLFLKIVFKKENLGKFYTSLFSKKENAKNGENGENSGTSIVDTHESDEQNKNKKKRKQIKINIMEKINHLSFRYINALKNKKYNLKIAENEYVGFINNIKKICKKECNKMAHILSNITYLCKIINENHINENVYIYNEGNFIKAIKYGHWVLLKHLHHSVPSLLDRLNSLFEENGYILLHEFGKKKKIKPHKNFQIFLTLNSEEHYKISKALRNRCYEIYFGHMNEYVNNAINFYHHPLGTSIVNSISKFESKCNSNNKPCKVHMSVCEEERFRYENTFINSSKDSYLMSSINDSVQYSKNNNVLINTYDDPKRSKNFHIHMINLCYSFQYKSSSDDLAKEIHIAGQNKTQIEKDYVNLIKKNNIFFYLIKSILKNVRKGKKYASICDRSRCSSSYLTVPLVDLFIKKDGIKMNCTKILDYVNYCYNSFYVTHGVRLNVDLVYFCLIISLVTYIIEYIFDEDTINETKKILKNSKLNHTFKKSLQILLNYKFENNFYYIDKYIEFICSNFLLARNRNSIRSTRSRSRRSFKNLGQWKPIFMNSFVNFYCLIFSKLNGEIQLLCYPFFDHLNNCVINVVYRLKIKIRKFIKNREQLNSLISNINSSNFVHKIQYKYFIYFYFHIFINYIYNFNKLYDKGTVLFNESCGNNNTYAYILKEITLVSSFYKLKLNKVFCYLVYCFIQNFSLYDIFYRYEYLLNLKNKIIIKWDSLSRDYYDIETAMYLDFVTRKIICKKFVYFNIIINYIYNAIYNEKSAKCDQINKNCVNVKRSSNDTFWEQKSRHDIKKENNSSSNNNNNNNYNNDNNNNDNNNNNNNSNNNNKRISFKPLLAAKKYLINNFHVGLSKVLPFFEAFLNYNVSYSYFSRYMHNRKRTKCFIFHHMNKFLIFVEKIVFKMLEQNSILVGEDLFNYYVFIYNFTFHEVCNLKYKNICSKIIFLRDTVKLASKGNHFKKINSKLMKLLHVIKLYVQDNLPSFGCMYRGKNFDEGSVVYDDKIGSNNNSNNSSDSSNNSNNIINNSNNIINNSNNIINNSNGNRNTDSCNSFAHTRNDINYSKITKNIPIYFDQENKVKHVNIHFENKWIKNIFEIVNNIYVSYFIYIRNRNNYFHIFMNFPVHHELVPNKASINSDSILCKMEEQKFNKTLEALLIQTKSFSHALKNLQNDEKAYYSKIKSIEKLIIKNVIYQSGKLKMNAHNIFEQNFSSRNHINNSSNCNYTTSNYSTNEYIMCESNNLFFYYQFIIFNINLKYLYNSFIYLLNLYMCMKYSNALENGQQCESKKHWDPCLFVDNCSFYFTKEKKNLYINNAKKDLNENIKDAIKQIYIYLENMENTIFIYEEKIEVLSLLKETYGMLEYAEKKIDDKKYLNAFGLNLIFVTIEEVLYLIYALLMNVYMILDRNYSYTKENVNRMRTLKKKKNTLLWAFNNAPTVNKYTSLKKRTLNRLATPTDNMEPSFCNNSSKNRNNNSNTNSNNNNNNDNNNNDNNNNNNNNNNISYADYQNDNNNNNNSLEDYSNKVNHREYEEERALEKIKDNFITYEEYTIFKNIYMRENIQNHTICKYYSYISSSIFNKTAIFDSVINIYEEMKKKKVTLFYLNMCNFLFQNLKKNYFDYVTKIPFIHKRKQLEVNNSVFLIDTNYINIRSKNSLCYYFAFHIFTIFSNIIKNNNSGNTLICDEKKNILFTIYEIHNIIIFERRKKTSLETLLRMLELYKYFFDLKNEGTYVRKMEKYISVFLLLLFKIVLRNLENDDNEYVSQIQIKRNIILKTSDVGDDHHNNCDSANNNFKNGLIRSDKGLIQTVHHCKNGTSTYTNEHANTHANMHTSTCGYIQTDVNRVCANLLAKNKNKLDKEELSHMFSRLYNHISKNINNIGTSKWNEILEMLFPENKIVIDLTQKYDDEDFIYIIGSFYMSHYFLNIICSEIRKEVKEICKKMEMKNYLKNVDISVKEEIYMGSQHNMYIEKINLFEEISYSDFVKLRKKEYVNEQVKKMNINMPLLPKILKNMNKKRRHKISNILAAKCRTKNKKCNYLITQYINKNNLQSFQTLYPKLKNDFKNFLKNILSFRNIEHILSALIKSNNFISFSLINSCFDFINHIKEKYNLILKFSHALTHSLCAFVHSVHNINFRILRKREKRHNLYEQSNHNVDDDGDDDDVTFAINKLDEEKQPKRRFKKDIYNYINFPINFNKIINLKKEEYKNKLNDMEYFDFMIRMLQSSKNIFKDFDFSILLNCLKILCKQIVIYNEQDHSSNMNEFYKIEQFKNTAVKEKCAYIMQEDDYIEKNIEKELDDIFYSQQYFSSETYTNNGNVTSYYPCEGIQQYVDNENRDSTPFSSAMLNNDSNKDRKDENLQKNSSSFSKTQYNKSMKGENKNSTVSREEEEEDKGCINESLFNNIIYKVLKLIKRRDAFCRKNKQKSHVESVKKNINHLIDMLIKLNSSANISSTVDGRSIYPNNDSSGNCGSSSNLYEENRATFLLNQKNEENKLLIFTLSMINKFSDMTKYKDDKFVKFKMKISEFLLNNKKKNHVYVNKYIHLLDYNFMEYIFSALNDLCFFLVNLKKEFIIIYNESNNLNVLNILNAIDNILAIPISDIKNEIEKIILKLEHVLNLVNLLKNDNYINFEERIMTRLNNLIKHNNILEELLIYTIYFRLHKLKEIKNIRKNLNLKIVKKKTLNLFSYLFYLCYDDTNDANKREEEEEEKEKEKEKNEKEKEKNEKEKEKEKVKENVNGPNNSCDCNTNVNYDTITKIKIIKTFESLIIFLRDSMIGVYPICLNIIFFIALLFKHSKNLKEKMMSNVFLNVYNYMHIYLPLIKKKIQISKNYFDLQLKKSLQNVNIDLVDVEAYKSSITKLKKKIVYFTKLYFQQISITVDKFIIENKHSLFTSEVKKYRNRYTITHTNTIDMRSNNEDDLSDTSTKNAFSGEDQSSDLSAASRKASSSYFSESEQDNEETKNELDINPLSSFPLVNVGDDKKVKGENEKGSNISTVDEEAHYIYIEINELKSSFLNLRNKLKKKINLTDFLTNLDGYYSFEDLSNNYVSEIKNILKVQCVNATINQKKRWTYILKHFIMKKLNVPVMYNFNSFDFFSNIFREHITFYDNEMDKIFYILQYSSCEEIMDELKNCLLYMIEHNVHIEDETKEIQQNRVKEDIIKVEYDLKRNIKSKKICNFLFFDKINDILKSNEDKNYKILYLTIYIKSINIHEDIINDEMLYYIFNSINYEYFSLRKEISTFYNHFMFYYLMITTLLYEKKYKLNYISVSIHIFEKLLLKCNIVKSSLLQILSIFYEQLSESSLFKSILFCVYKIIYIIYSSNEFRLFRYFKNMNHIKCIEDFSKTLSNFNLKMNVKFLKYINKIMKQLENSSNEIFSLNIAPYFKNQIYMNISKFVKLFNQISSTSSFAPLRNEMGTECSDIGEMCSKSKAVVVEQNNHFCEYRCIERLNDQICNLINDIVNKKSIIYKREYPNFQEAKNINEIYGMKNIIKLYLSVYNLFPFREDEKRQKNVQIFYYLSKNLFYIVKCIFLYFVDIFIGFSNISLYFLKVLKVLYTKGLCREKKDANEEEMIKNKKEKDIFHKVDFLKGIGLGEGKGIKNISHEVDNEDIDNIYNEDENNFSQDENDFNEEAIESTYNFKKFREKELNDTTNEFDNRNKNKLENEQNNFNMENNEKNEGQKNEDNNKDKVDMKGEYEEEGNRNTTDDNSNNNKDENEINVEENIDDVFEKHNSKNFNKSECTNDWMDNLKHNDLNNNVNKGEDQKREGYEEKEGKKDSYNDLNSGEKEDTFEHEHDHEQMSSENELKEKDKIEESENSLEKDKINMNKNDELDMDNLEKMKQNDNCDLMNFEQNASEQPSHFDNSLTQKNDNSYNEENESGINNNNSDNNNDDFSFNFDSSFEIESSDFSKSYSEKSFISNESDLDDYVDEDKTEELKNASKEEDIHKSKMNEGNDSENNIPNDLGNKEQTVIEDDCIKNSDDIYEHDQSEENDYDFERKKNDENKGGFKNRQAEEQGNLGAEQQEPQGEDVINGQNEKGKENERSSSNNNVQDDEEKDEINNTDQGESEKEHENEMQNNEECNKGYDKMHTGKMDEMKKDEHIIIEEAGNTSYEKEEPSENDGNDAEVESENKDKDDDSKMGSHSEAHIEENSKMEDENEHKNKMQNDNEKTNNFTEKRSLYESKREQSDEHSSIEVRDRLTKNCEQNNSTIEQEEIEKNENKMNNTLNNFDETMQHSSNNNSFENCDNMNYMDKQNYAERGNSNGENSSNSHEFSFSVDKYNIYMENSIDITNFIEKINKQLCNLEQKKDMSSNDKEASKEDEKLKEEKKRQSCEDFNIYKEEENIVKNEITSYDDVNKNNVNYKENYPLDEMHEQNLINTEEENREVDTKEEHKKKQKNEQELNKLNRNLNELNANTVIYDKKEVEDVKEDMDQNSDYDDEASSIISSGSVSQDKVQGERYFTNKEEDAVASSASAATDINANDDDNTSELFPGDCNVEKEDGSNPILEQYYDNEEKEKEQGENENIVNINYFKVYKNTKVFDREYTLKNSYEQVEKKKKTKENILENTNFNAKYEQIYDQIINETETISSQLCEQLKIILEPTVRNKYEGDYKSGKKLNIKKLVNYFASDFRNNKIWKRKTKLNKRDYNILIAIDNTKSMKINNIQKMTLNTIFLVAKAFEKLNVGKIGICSFGENETIDSTNIVCSMTNSLNKQDFLKILHHFQFNHDTQNSFDTAMLNALKICNYIFKNTHTYNNSKSTISHLMLIISDGRFNKNSVKAEIFKCIQNNFIPVLMIIDTQLSNNKAQSIFNLKQTFYKNNKLEIIPYLHDFPFPYFVVVNDINNIPALTCDIIRQWFQLLNNK</sequence>
<name>A0A1D3TCL6_PLAMA</name>
<feature type="compositionally biased region" description="Low complexity" evidence="9">
    <location>
        <begin position="7345"/>
        <end position="7356"/>
    </location>
</feature>
<feature type="region of interest" description="Disordered" evidence="9">
    <location>
        <begin position="7306"/>
        <end position="7327"/>
    </location>
</feature>
<feature type="region of interest" description="Disordered" evidence="9">
    <location>
        <begin position="5783"/>
        <end position="5812"/>
    </location>
</feature>
<feature type="transmembrane region" description="Helical" evidence="10">
    <location>
        <begin position="4243"/>
        <end position="4271"/>
    </location>
</feature>
<dbReference type="FunFam" id="3.40.50.300:FF:000142">
    <property type="entry name" value="Midasin"/>
    <property type="match status" value="2"/>
</dbReference>
<feature type="region of interest" description="Disordered" evidence="9">
    <location>
        <begin position="678"/>
        <end position="720"/>
    </location>
</feature>
<feature type="transmembrane region" description="Helical" evidence="10">
    <location>
        <begin position="4111"/>
        <end position="4133"/>
    </location>
</feature>
<proteinExistence type="inferred from homology"/>
<feature type="compositionally biased region" description="Polar residues" evidence="9">
    <location>
        <begin position="5206"/>
        <end position="5217"/>
    </location>
</feature>
<feature type="compositionally biased region" description="Polar residues" evidence="9">
    <location>
        <begin position="6723"/>
        <end position="6743"/>
    </location>
</feature>
<feature type="compositionally biased region" description="Basic and acidic residues" evidence="9">
    <location>
        <begin position="3652"/>
        <end position="3663"/>
    </location>
</feature>
<feature type="region of interest" description="Disordered" evidence="9">
    <location>
        <begin position="1481"/>
        <end position="1519"/>
    </location>
</feature>
<evidence type="ECO:0000256" key="5">
    <source>
        <dbReference type="ARBA" id="ARBA00022741"/>
    </source>
</evidence>
<dbReference type="GO" id="GO:0005730">
    <property type="term" value="C:nucleolus"/>
    <property type="evidence" value="ECO:0007669"/>
    <property type="project" value="UniProtKB-SubCell"/>
</dbReference>
<feature type="compositionally biased region" description="Basic and acidic residues" evidence="9">
    <location>
        <begin position="6940"/>
        <end position="6978"/>
    </location>
</feature>
<dbReference type="PANTHER" id="PTHR48103:SF2">
    <property type="entry name" value="MIDASIN"/>
    <property type="match status" value="1"/>
</dbReference>